<evidence type="ECO:0000313" key="2">
    <source>
        <dbReference type="Proteomes" id="UP001642484"/>
    </source>
</evidence>
<accession>A0ABP0N480</accession>
<dbReference type="Proteomes" id="UP001642484">
    <property type="component" value="Unassembled WGS sequence"/>
</dbReference>
<evidence type="ECO:0008006" key="3">
    <source>
        <dbReference type="Google" id="ProtNLM"/>
    </source>
</evidence>
<protein>
    <recommendedName>
        <fullName evidence="3">FACT complex subunit</fullName>
    </recommendedName>
</protein>
<comment type="caution">
    <text evidence="1">The sequence shown here is derived from an EMBL/GenBank/DDBJ whole genome shotgun (WGS) entry which is preliminary data.</text>
</comment>
<proteinExistence type="predicted"/>
<reference evidence="1 2" key="1">
    <citation type="submission" date="2024-02" db="EMBL/GenBank/DDBJ databases">
        <authorList>
            <person name="Chen Y."/>
            <person name="Shah S."/>
            <person name="Dougan E. K."/>
            <person name="Thang M."/>
            <person name="Chan C."/>
        </authorList>
    </citation>
    <scope>NUCLEOTIDE SEQUENCE [LARGE SCALE GENOMIC DNA]</scope>
</reference>
<keyword evidence="2" id="KW-1185">Reference proteome</keyword>
<evidence type="ECO:0000313" key="1">
    <source>
        <dbReference type="EMBL" id="CAK9058585.1"/>
    </source>
</evidence>
<dbReference type="EMBL" id="CAXAMN010021362">
    <property type="protein sequence ID" value="CAK9058585.1"/>
    <property type="molecule type" value="Genomic_DNA"/>
</dbReference>
<sequence>MIENSFQHAKKNGLWRKNKVHGEEEVKLVLEETFCKADEKGETSHLESAGDLQDDDGVLLESQLDQMDIEPEAQTPEDKDRAEQAAAAAASAASGGTKLWSAIKAAVGKMNGVTDPDLEKLASYRSSKSGRSGKNAARDFHRYARRAGKVFGVKISQVKVPIRVKKPNKSGRKIKREEIVDFPIITLSSWMCTILSSCPQFFLGGHDLEQEQLYGDMLQSFWDRFVEANPEHPMKEKPSQHRRFTVPVAVHGDEGRGLGHVPLLVVSYQVVIPYHGANELNLAKTFVKIRHSFASRLLYSLIPASWYAAKDASICSLSQALADDLTDLFETGVPIEGYQCLARMTAEGGYKMYRVRPKLHLFVHIVTLG</sequence>
<organism evidence="1 2">
    <name type="scientific">Durusdinium trenchii</name>
    <dbReference type="NCBI Taxonomy" id="1381693"/>
    <lineage>
        <taxon>Eukaryota</taxon>
        <taxon>Sar</taxon>
        <taxon>Alveolata</taxon>
        <taxon>Dinophyceae</taxon>
        <taxon>Suessiales</taxon>
        <taxon>Symbiodiniaceae</taxon>
        <taxon>Durusdinium</taxon>
    </lineage>
</organism>
<name>A0ABP0N480_9DINO</name>
<gene>
    <name evidence="1" type="ORF">CCMP2556_LOCUS28887</name>
</gene>